<dbReference type="Pfam" id="PF13847">
    <property type="entry name" value="Methyltransf_31"/>
    <property type="match status" value="1"/>
</dbReference>
<evidence type="ECO:0000313" key="2">
    <source>
        <dbReference type="EMBL" id="MPR35934.1"/>
    </source>
</evidence>
<dbReference type="EMBL" id="WHLY01000002">
    <property type="protein sequence ID" value="MPR35934.1"/>
    <property type="molecule type" value="Genomic_DNA"/>
</dbReference>
<dbReference type="Gene3D" id="3.40.50.150">
    <property type="entry name" value="Vaccinia Virus protein VP39"/>
    <property type="match status" value="1"/>
</dbReference>
<keyword evidence="2" id="KW-0489">Methyltransferase</keyword>
<dbReference type="RefSeq" id="WP_152763409.1">
    <property type="nucleotide sequence ID" value="NZ_WHLY01000002.1"/>
</dbReference>
<dbReference type="InterPro" id="IPR029063">
    <property type="entry name" value="SAM-dependent_MTases_sf"/>
</dbReference>
<dbReference type="Proteomes" id="UP000479293">
    <property type="component" value="Unassembled WGS sequence"/>
</dbReference>
<organism evidence="2 3">
    <name type="scientific">Salmonirosea aquatica</name>
    <dbReference type="NCBI Taxonomy" id="2654236"/>
    <lineage>
        <taxon>Bacteria</taxon>
        <taxon>Pseudomonadati</taxon>
        <taxon>Bacteroidota</taxon>
        <taxon>Cytophagia</taxon>
        <taxon>Cytophagales</taxon>
        <taxon>Spirosomataceae</taxon>
        <taxon>Salmonirosea</taxon>
    </lineage>
</organism>
<feature type="domain" description="Methyltransferase" evidence="1">
    <location>
        <begin position="25"/>
        <end position="125"/>
    </location>
</feature>
<dbReference type="CDD" id="cd02440">
    <property type="entry name" value="AdoMet_MTases"/>
    <property type="match status" value="1"/>
</dbReference>
<dbReference type="GO" id="GO:0008168">
    <property type="term" value="F:methyltransferase activity"/>
    <property type="evidence" value="ECO:0007669"/>
    <property type="project" value="UniProtKB-KW"/>
</dbReference>
<comment type="caution">
    <text evidence="2">The sequence shown here is derived from an EMBL/GenBank/DDBJ whole genome shotgun (WGS) entry which is preliminary data.</text>
</comment>
<dbReference type="GO" id="GO:0032259">
    <property type="term" value="P:methylation"/>
    <property type="evidence" value="ECO:0007669"/>
    <property type="project" value="UniProtKB-KW"/>
</dbReference>
<dbReference type="InterPro" id="IPR025714">
    <property type="entry name" value="Methyltranfer_dom"/>
</dbReference>
<dbReference type="AlphaFoldDB" id="A0A7C9BK03"/>
<evidence type="ECO:0000313" key="3">
    <source>
        <dbReference type="Proteomes" id="UP000479293"/>
    </source>
</evidence>
<protein>
    <submittedName>
        <fullName evidence="2">Methyltransferase domain-containing protein</fullName>
    </submittedName>
</protein>
<keyword evidence="2" id="KW-0808">Transferase</keyword>
<accession>A0A7C9BK03</accession>
<dbReference type="PANTHER" id="PTHR43861">
    <property type="entry name" value="TRANS-ACONITATE 2-METHYLTRANSFERASE-RELATED"/>
    <property type="match status" value="1"/>
</dbReference>
<sequence>MTNKDAVELIRNGIQKTEVPQRWADLGCGSGTFTEALATVLPYGSQILAVDRSRQSLKKTMGNAVSVEFLRADFEKTDLNYTNLDGILLANSLHYVQDKEGLIRRLEKYLSPDKRFLVVEYDTLNANSWVPYPIDYIRLKELFMELNYQAVVKLSERKSLFGQGNLYAAAID</sequence>
<gene>
    <name evidence="2" type="ORF">GBK04_21930</name>
</gene>
<reference evidence="2 3" key="1">
    <citation type="submission" date="2019-10" db="EMBL/GenBank/DDBJ databases">
        <title>Draft Genome Sequence of Cytophagaceae sp. SJW1-29.</title>
        <authorList>
            <person name="Choi A."/>
        </authorList>
    </citation>
    <scope>NUCLEOTIDE SEQUENCE [LARGE SCALE GENOMIC DNA]</scope>
    <source>
        <strain evidence="2 3">SJW1-29</strain>
    </source>
</reference>
<proteinExistence type="predicted"/>
<dbReference type="SUPFAM" id="SSF53335">
    <property type="entry name" value="S-adenosyl-L-methionine-dependent methyltransferases"/>
    <property type="match status" value="1"/>
</dbReference>
<evidence type="ECO:0000259" key="1">
    <source>
        <dbReference type="Pfam" id="PF13847"/>
    </source>
</evidence>
<dbReference type="PANTHER" id="PTHR43861:SF1">
    <property type="entry name" value="TRANS-ACONITATE 2-METHYLTRANSFERASE"/>
    <property type="match status" value="1"/>
</dbReference>
<keyword evidence="3" id="KW-1185">Reference proteome</keyword>
<name>A0A7C9BK03_9BACT</name>